<keyword evidence="2" id="KW-0285">Flavoprotein</keyword>
<evidence type="ECO:0000256" key="2">
    <source>
        <dbReference type="ARBA" id="ARBA00022630"/>
    </source>
</evidence>
<dbReference type="CDD" id="cd02932">
    <property type="entry name" value="OYE_YqiM_FMN"/>
    <property type="match status" value="1"/>
</dbReference>
<sequence length="395" mass="43074">MVEAAEASQVRLFQAFAHRGVTLPNRIVISPMQQYAADPDGMVKDWHFVHLTKMAVGGAGLIFTEALAVEPAGRLTHADLGVWSDGHIPGLARLAEAMREHGSVPGAQLIHAGRKASMSRPWHGYLPLTEEDEKARGEAPWQTISSTATPANPGWHVPVALDRAGIGRVLDLFAQATRRVREAGFDVLDIHGAHGYLIHCFLSPLANERTDDYGGSLENRMRFAVEVADAVRSEWPSDKPLYYRLSCVDGIEGGWSIEDSVALSRVLAGHGVDVIDCSSGGLTQRATPAIIPREPGFQVPYADRIRHDAHIPTMAVGLITEPRHAEQILREGKADLIAIGRESLNNPQWALHAAQELGADPGFEKWAPQYGWWLYRRERARQAAEEASAGKGAGV</sequence>
<protein>
    <submittedName>
        <fullName evidence="7">NADH:flavin oxidoreductase/NADH oxidase</fullName>
    </submittedName>
</protein>
<evidence type="ECO:0000256" key="4">
    <source>
        <dbReference type="ARBA" id="ARBA00022857"/>
    </source>
</evidence>
<dbReference type="Gene3D" id="3.20.20.70">
    <property type="entry name" value="Aldolase class I"/>
    <property type="match status" value="1"/>
</dbReference>
<dbReference type="Proteomes" id="UP001055804">
    <property type="component" value="Unassembled WGS sequence"/>
</dbReference>
<feature type="domain" description="NADH:flavin oxidoreductase/NADH oxidase N-terminal" evidence="6">
    <location>
        <begin position="12"/>
        <end position="357"/>
    </location>
</feature>
<organism evidence="7 8">
    <name type="scientific">Futiania mangrovi</name>
    <dbReference type="NCBI Taxonomy" id="2959716"/>
    <lineage>
        <taxon>Bacteria</taxon>
        <taxon>Pseudomonadati</taxon>
        <taxon>Pseudomonadota</taxon>
        <taxon>Alphaproteobacteria</taxon>
        <taxon>Futianiales</taxon>
        <taxon>Futianiaceae</taxon>
        <taxon>Futiania</taxon>
    </lineage>
</organism>
<dbReference type="AlphaFoldDB" id="A0A9J6PEH6"/>
<keyword evidence="3" id="KW-0288">FMN</keyword>
<dbReference type="InterPro" id="IPR044152">
    <property type="entry name" value="YqjM-like"/>
</dbReference>
<dbReference type="GO" id="GO:0003959">
    <property type="term" value="F:NADPH dehydrogenase activity"/>
    <property type="evidence" value="ECO:0007669"/>
    <property type="project" value="InterPro"/>
</dbReference>
<dbReference type="RefSeq" id="WP_269333024.1">
    <property type="nucleotide sequence ID" value="NZ_JAMZFT010000002.1"/>
</dbReference>
<dbReference type="EMBL" id="JAMZFT010000002">
    <property type="protein sequence ID" value="MCP1337089.1"/>
    <property type="molecule type" value="Genomic_DNA"/>
</dbReference>
<evidence type="ECO:0000313" key="8">
    <source>
        <dbReference type="Proteomes" id="UP001055804"/>
    </source>
</evidence>
<keyword evidence="5" id="KW-0560">Oxidoreductase</keyword>
<dbReference type="Pfam" id="PF00724">
    <property type="entry name" value="Oxidored_FMN"/>
    <property type="match status" value="1"/>
</dbReference>
<keyword evidence="8" id="KW-1185">Reference proteome</keyword>
<evidence type="ECO:0000259" key="6">
    <source>
        <dbReference type="Pfam" id="PF00724"/>
    </source>
</evidence>
<evidence type="ECO:0000313" key="7">
    <source>
        <dbReference type="EMBL" id="MCP1337089.1"/>
    </source>
</evidence>
<dbReference type="InterPro" id="IPR001155">
    <property type="entry name" value="OxRdtase_FMN_N"/>
</dbReference>
<evidence type="ECO:0000256" key="3">
    <source>
        <dbReference type="ARBA" id="ARBA00022643"/>
    </source>
</evidence>
<dbReference type="SUPFAM" id="SSF51395">
    <property type="entry name" value="FMN-linked oxidoreductases"/>
    <property type="match status" value="1"/>
</dbReference>
<evidence type="ECO:0000256" key="1">
    <source>
        <dbReference type="ARBA" id="ARBA00001917"/>
    </source>
</evidence>
<dbReference type="GO" id="GO:0010181">
    <property type="term" value="F:FMN binding"/>
    <property type="evidence" value="ECO:0007669"/>
    <property type="project" value="InterPro"/>
</dbReference>
<gene>
    <name evidence="7" type="ORF">NJQ99_11755</name>
</gene>
<comment type="cofactor">
    <cofactor evidence="1">
        <name>FMN</name>
        <dbReference type="ChEBI" id="CHEBI:58210"/>
    </cofactor>
</comment>
<name>A0A9J6PEH6_9PROT</name>
<dbReference type="PANTHER" id="PTHR43303">
    <property type="entry name" value="NADPH DEHYDROGENASE C23G7.10C-RELATED"/>
    <property type="match status" value="1"/>
</dbReference>
<evidence type="ECO:0000256" key="5">
    <source>
        <dbReference type="ARBA" id="ARBA00023002"/>
    </source>
</evidence>
<proteinExistence type="predicted"/>
<dbReference type="InterPro" id="IPR013785">
    <property type="entry name" value="Aldolase_TIM"/>
</dbReference>
<dbReference type="GO" id="GO:0050661">
    <property type="term" value="F:NADP binding"/>
    <property type="evidence" value="ECO:0007669"/>
    <property type="project" value="InterPro"/>
</dbReference>
<keyword evidence="4" id="KW-0521">NADP</keyword>
<dbReference type="PANTHER" id="PTHR43303:SF4">
    <property type="entry name" value="NADPH DEHYDROGENASE C23G7.10C-RELATED"/>
    <property type="match status" value="1"/>
</dbReference>
<accession>A0A9J6PEH6</accession>
<reference evidence="7" key="1">
    <citation type="submission" date="2022-06" db="EMBL/GenBank/DDBJ databases">
        <title>Isolation and Genomics of Futiania mangrovii gen. nov., sp. nov., a Rare and Metabolically-versatile member in the Class Alphaproteobacteria.</title>
        <authorList>
            <person name="Liu L."/>
            <person name="Huang W.-C."/>
            <person name="Pan J."/>
            <person name="Li J."/>
            <person name="Huang Y."/>
            <person name="Du H."/>
            <person name="Liu Y."/>
            <person name="Li M."/>
        </authorList>
    </citation>
    <scope>NUCLEOTIDE SEQUENCE</scope>
    <source>
        <strain evidence="7">FT118</strain>
    </source>
</reference>
<comment type="caution">
    <text evidence="7">The sequence shown here is derived from an EMBL/GenBank/DDBJ whole genome shotgun (WGS) entry which is preliminary data.</text>
</comment>